<comment type="subcellular location">
    <subcellularLocation>
        <location evidence="11">Cell outer membrane</location>
        <topology evidence="11">Lipid-anchor</topology>
    </subcellularLocation>
    <subcellularLocation>
        <location evidence="11">Bacterial flagellum basal body</location>
    </subcellularLocation>
    <subcellularLocation>
        <location evidence="2">Membrane</location>
        <topology evidence="2">Lipid-anchor</topology>
    </subcellularLocation>
</comment>
<organism evidence="12 13">
    <name type="scientific">Sinimarinibacterium thermocellulolyticum</name>
    <dbReference type="NCBI Taxonomy" id="3170016"/>
    <lineage>
        <taxon>Bacteria</taxon>
        <taxon>Pseudomonadati</taxon>
        <taxon>Pseudomonadota</taxon>
        <taxon>Gammaproteobacteria</taxon>
        <taxon>Nevskiales</taxon>
        <taxon>Nevskiaceae</taxon>
        <taxon>Sinimarinibacterium</taxon>
    </lineage>
</organism>
<keyword evidence="10 11" id="KW-0449">Lipoprotein</keyword>
<dbReference type="PROSITE" id="PS51257">
    <property type="entry name" value="PROKAR_LIPOPROTEIN"/>
    <property type="match status" value="1"/>
</dbReference>
<name>A0ABV2AAD5_9GAMM</name>
<dbReference type="PANTHER" id="PTHR34933">
    <property type="entry name" value="FLAGELLAR L-RING PROTEIN"/>
    <property type="match status" value="1"/>
</dbReference>
<dbReference type="InterPro" id="IPR000527">
    <property type="entry name" value="Flag_Lring"/>
</dbReference>
<keyword evidence="7" id="KW-0564">Palmitate</keyword>
<dbReference type="Proteomes" id="UP001465331">
    <property type="component" value="Unassembled WGS sequence"/>
</dbReference>
<keyword evidence="12" id="KW-0966">Cell projection</keyword>
<keyword evidence="12" id="KW-0969">Cilium</keyword>
<evidence type="ECO:0000256" key="6">
    <source>
        <dbReference type="ARBA" id="ARBA00023136"/>
    </source>
</evidence>
<accession>A0ABV2AAD5</accession>
<evidence type="ECO:0000256" key="3">
    <source>
        <dbReference type="ARBA" id="ARBA00006929"/>
    </source>
</evidence>
<dbReference type="PANTHER" id="PTHR34933:SF1">
    <property type="entry name" value="FLAGELLAR L-RING PROTEIN"/>
    <property type="match status" value="1"/>
</dbReference>
<keyword evidence="8 11" id="KW-0975">Bacterial flagellum</keyword>
<keyword evidence="9 11" id="KW-0998">Cell outer membrane</keyword>
<comment type="similarity">
    <text evidence="3 11">Belongs to the FlgH family.</text>
</comment>
<evidence type="ECO:0000256" key="11">
    <source>
        <dbReference type="HAMAP-Rule" id="MF_00415"/>
    </source>
</evidence>
<keyword evidence="12" id="KW-0282">Flagellum</keyword>
<comment type="subunit">
    <text evidence="4 11">The basal body constitutes a major portion of the flagellar organelle and consists of four rings (L,P,S, and M) mounted on a central rod.</text>
</comment>
<evidence type="ECO:0000256" key="5">
    <source>
        <dbReference type="ARBA" id="ARBA00022729"/>
    </source>
</evidence>
<evidence type="ECO:0000313" key="12">
    <source>
        <dbReference type="EMBL" id="MES0874129.1"/>
    </source>
</evidence>
<evidence type="ECO:0000256" key="10">
    <source>
        <dbReference type="ARBA" id="ARBA00023288"/>
    </source>
</evidence>
<evidence type="ECO:0000256" key="1">
    <source>
        <dbReference type="ARBA" id="ARBA00002591"/>
    </source>
</evidence>
<sequence>MVRTAIGIAALAVSACATSPGPDPYRLPPEAVATPAPVSNGSIYASAQSIALFEDRKARQVGDVLTVLLVERTDAKKSAATNTKKDASFAMPGPTLFGRPVTAGGTEVLDFDIRGERGFTGAGGSTQSNALTGSVSVLIAQVLPNGNFVVRGEKQIAINRGSETVSIEGIVREADIAADNTVRSDRVANARIHYGGRGELADANAQGWLSRFFNSPWFPF</sequence>
<evidence type="ECO:0000256" key="7">
    <source>
        <dbReference type="ARBA" id="ARBA00023139"/>
    </source>
</evidence>
<evidence type="ECO:0000313" key="13">
    <source>
        <dbReference type="Proteomes" id="UP001465331"/>
    </source>
</evidence>
<keyword evidence="5 11" id="KW-0732">Signal</keyword>
<keyword evidence="13" id="KW-1185">Reference proteome</keyword>
<dbReference type="Pfam" id="PF02107">
    <property type="entry name" value="FlgH"/>
    <property type="match status" value="1"/>
</dbReference>
<evidence type="ECO:0000256" key="2">
    <source>
        <dbReference type="ARBA" id="ARBA00004635"/>
    </source>
</evidence>
<reference evidence="12 13" key="1">
    <citation type="submission" date="2024-06" db="EMBL/GenBank/DDBJ databases">
        <authorList>
            <person name="Li Z."/>
            <person name="Jiang Y."/>
        </authorList>
    </citation>
    <scope>NUCLEOTIDE SEQUENCE [LARGE SCALE GENOMIC DNA]</scope>
    <source>
        <strain evidence="12 13">HSW-8</strain>
    </source>
</reference>
<dbReference type="HAMAP" id="MF_00415">
    <property type="entry name" value="FlgH"/>
    <property type="match status" value="1"/>
</dbReference>
<comment type="caution">
    <text evidence="12">The sequence shown here is derived from an EMBL/GenBank/DDBJ whole genome shotgun (WGS) entry which is preliminary data.</text>
</comment>
<dbReference type="EMBL" id="JBEPIJ010000008">
    <property type="protein sequence ID" value="MES0874129.1"/>
    <property type="molecule type" value="Genomic_DNA"/>
</dbReference>
<evidence type="ECO:0000256" key="8">
    <source>
        <dbReference type="ARBA" id="ARBA00023143"/>
    </source>
</evidence>
<evidence type="ECO:0000256" key="4">
    <source>
        <dbReference type="ARBA" id="ARBA00011439"/>
    </source>
</evidence>
<comment type="function">
    <text evidence="1 11">Assembles around the rod to form the L-ring and probably protects the motor/basal body from shearing forces during rotation.</text>
</comment>
<keyword evidence="6 11" id="KW-0472">Membrane</keyword>
<protein>
    <recommendedName>
        <fullName evidence="11">Flagellar L-ring protein</fullName>
    </recommendedName>
    <alternativeName>
        <fullName evidence="11">Basal body L-ring protein</fullName>
    </alternativeName>
</protein>
<dbReference type="PRINTS" id="PR01008">
    <property type="entry name" value="FLGLRINGFLGH"/>
</dbReference>
<evidence type="ECO:0000256" key="9">
    <source>
        <dbReference type="ARBA" id="ARBA00023237"/>
    </source>
</evidence>
<proteinExistence type="inferred from homology"/>
<dbReference type="NCBIfam" id="NF001304">
    <property type="entry name" value="PRK00249.1-4"/>
    <property type="match status" value="1"/>
</dbReference>
<gene>
    <name evidence="11 12" type="primary">flgH</name>
    <name evidence="12" type="ORF">ABSH63_08950</name>
</gene>